<reference evidence="5" key="1">
    <citation type="journal article" date="2020" name="mSystems">
        <title>Genome- and Community-Level Interaction Insights into Carbon Utilization and Element Cycling Functions of Hydrothermarchaeota in Hydrothermal Sediment.</title>
        <authorList>
            <person name="Zhou Z."/>
            <person name="Liu Y."/>
            <person name="Xu W."/>
            <person name="Pan J."/>
            <person name="Luo Z.H."/>
            <person name="Li M."/>
        </authorList>
    </citation>
    <scope>NUCLEOTIDE SEQUENCE [LARGE SCALE GENOMIC DNA]</scope>
    <source>
        <strain evidence="5">SpSt-1179</strain>
    </source>
</reference>
<dbReference type="CDD" id="cd00614">
    <property type="entry name" value="CGS_like"/>
    <property type="match status" value="1"/>
</dbReference>
<evidence type="ECO:0000256" key="1">
    <source>
        <dbReference type="ARBA" id="ARBA00001933"/>
    </source>
</evidence>
<dbReference type="InterPro" id="IPR015421">
    <property type="entry name" value="PyrdxlP-dep_Trfase_major"/>
</dbReference>
<dbReference type="GO" id="GO:0005737">
    <property type="term" value="C:cytoplasm"/>
    <property type="evidence" value="ECO:0007669"/>
    <property type="project" value="TreeGrafter"/>
</dbReference>
<dbReference type="Gene3D" id="3.90.1150.10">
    <property type="entry name" value="Aspartate Aminotransferase, domain 1"/>
    <property type="match status" value="1"/>
</dbReference>
<dbReference type="InterPro" id="IPR053676">
    <property type="entry name" value="Trans-sulfuration_enzyme-like"/>
</dbReference>
<dbReference type="AlphaFoldDB" id="A0A7C1CWV5"/>
<evidence type="ECO:0000313" key="5">
    <source>
        <dbReference type="EMBL" id="HDP77971.1"/>
    </source>
</evidence>
<dbReference type="GO" id="GO:0030170">
    <property type="term" value="F:pyridoxal phosphate binding"/>
    <property type="evidence" value="ECO:0007669"/>
    <property type="project" value="InterPro"/>
</dbReference>
<dbReference type="InterPro" id="IPR015422">
    <property type="entry name" value="PyrdxlP-dep_Trfase_small"/>
</dbReference>
<comment type="cofactor">
    <cofactor evidence="1 4">
        <name>pyridoxal 5'-phosphate</name>
        <dbReference type="ChEBI" id="CHEBI:597326"/>
    </cofactor>
</comment>
<comment type="caution">
    <text evidence="5">The sequence shown here is derived from an EMBL/GenBank/DDBJ whole genome shotgun (WGS) entry which is preliminary data.</text>
</comment>
<sequence length="384" mass="42947">MQKKHITEILHHLGEEDLPSGAVNPPLFQTSIFSFKDFDDFSTALSDETNHFLYTRGNNPTVNILEKKLAALEHAERAKLFASGVAAIVSSISAFVQSGDHIVTIKDCYSWTSTYVAKYLARFGVEHTFVEGSDANELEAALRPNTKIIYLESPTTFTFKLQDLTEVSSLGRSRGIKTIIDNTWATPIYQNPIDFGIDLVVHSASKYLGGNSDVVGGVVAGSNEDVKRIFEKEFLNTGAVPDPFAAWLILRGIRTLHIRMPVHFQNAMELSRRMQENEAVEYVLYPMLESSDQYSLAKKQMRGGSGLFSFKLKTRDIDRIKKFVNSLKFFRRAVSWGGYESLVSPYAVSHRDPGENVSLIRIHAGLEEIEVLSEDLESAIRSAL</sequence>
<dbReference type="PIRSF" id="PIRSF001434">
    <property type="entry name" value="CGS"/>
    <property type="match status" value="1"/>
</dbReference>
<keyword evidence="5" id="KW-0808">Transferase</keyword>
<dbReference type="FunFam" id="3.40.640.10:FF:000046">
    <property type="entry name" value="Cystathionine gamma-lyase"/>
    <property type="match status" value="1"/>
</dbReference>
<dbReference type="Pfam" id="PF01053">
    <property type="entry name" value="Cys_Met_Meta_PP"/>
    <property type="match status" value="1"/>
</dbReference>
<feature type="modified residue" description="N6-(pyridoxal phosphate)lysine" evidence="3">
    <location>
        <position position="206"/>
    </location>
</feature>
<dbReference type="InterPro" id="IPR015424">
    <property type="entry name" value="PyrdxlP-dep_Trfase"/>
</dbReference>
<evidence type="ECO:0000256" key="4">
    <source>
        <dbReference type="RuleBase" id="RU362118"/>
    </source>
</evidence>
<gene>
    <name evidence="5" type="ORF">ENN47_07290</name>
</gene>
<dbReference type="InterPro" id="IPR000277">
    <property type="entry name" value="Cys/Met-Metab_PyrdxlP-dep_enz"/>
</dbReference>
<dbReference type="GO" id="GO:0016846">
    <property type="term" value="F:carbon-sulfur lyase activity"/>
    <property type="evidence" value="ECO:0007669"/>
    <property type="project" value="TreeGrafter"/>
</dbReference>
<protein>
    <submittedName>
        <fullName evidence="5">PLP-dependent transferase</fullName>
    </submittedName>
</protein>
<dbReference type="SUPFAM" id="SSF53383">
    <property type="entry name" value="PLP-dependent transferases"/>
    <property type="match status" value="1"/>
</dbReference>
<dbReference type="PANTHER" id="PTHR11808:SF80">
    <property type="entry name" value="CYSTATHIONINE GAMMA-LYASE"/>
    <property type="match status" value="1"/>
</dbReference>
<evidence type="ECO:0000256" key="2">
    <source>
        <dbReference type="ARBA" id="ARBA00022898"/>
    </source>
</evidence>
<name>A0A7C1CWV5_9BACT</name>
<evidence type="ECO:0000256" key="3">
    <source>
        <dbReference type="PIRSR" id="PIRSR001434-2"/>
    </source>
</evidence>
<accession>A0A7C1CWV5</accession>
<keyword evidence="2 3" id="KW-0663">Pyridoxal phosphate</keyword>
<dbReference type="GO" id="GO:0016740">
    <property type="term" value="F:transferase activity"/>
    <property type="evidence" value="ECO:0007669"/>
    <property type="project" value="UniProtKB-KW"/>
</dbReference>
<dbReference type="Gene3D" id="3.40.640.10">
    <property type="entry name" value="Type I PLP-dependent aspartate aminotransferase-like (Major domain)"/>
    <property type="match status" value="1"/>
</dbReference>
<comment type="similarity">
    <text evidence="4">Belongs to the trans-sulfuration enzymes family.</text>
</comment>
<dbReference type="Proteomes" id="UP000886198">
    <property type="component" value="Unassembled WGS sequence"/>
</dbReference>
<dbReference type="GO" id="GO:0019346">
    <property type="term" value="P:transsulfuration"/>
    <property type="evidence" value="ECO:0007669"/>
    <property type="project" value="InterPro"/>
</dbReference>
<dbReference type="NCBIfam" id="NF041088">
    <property type="entry name" value="ala_glut_racmase_Arch"/>
    <property type="match status" value="1"/>
</dbReference>
<dbReference type="PANTHER" id="PTHR11808">
    <property type="entry name" value="TRANS-SULFURATION ENZYME FAMILY MEMBER"/>
    <property type="match status" value="1"/>
</dbReference>
<organism evidence="5">
    <name type="scientific">Mesotoga infera</name>
    <dbReference type="NCBI Taxonomy" id="1236046"/>
    <lineage>
        <taxon>Bacteria</taxon>
        <taxon>Thermotogati</taxon>
        <taxon>Thermotogota</taxon>
        <taxon>Thermotogae</taxon>
        <taxon>Kosmotogales</taxon>
        <taxon>Kosmotogaceae</taxon>
        <taxon>Mesotoga</taxon>
    </lineage>
</organism>
<dbReference type="EMBL" id="DSBT01000201">
    <property type="protein sequence ID" value="HDP77971.1"/>
    <property type="molecule type" value="Genomic_DNA"/>
</dbReference>
<proteinExistence type="inferred from homology"/>